<dbReference type="Gene3D" id="3.30.700.10">
    <property type="entry name" value="Glycoprotein, Type 4 Pilin"/>
    <property type="match status" value="1"/>
</dbReference>
<dbReference type="InterPro" id="IPR001082">
    <property type="entry name" value="Pilin"/>
</dbReference>
<organism evidence="5 6">
    <name type="scientific">Enterovibrio nigricans DSM 22720</name>
    <dbReference type="NCBI Taxonomy" id="1121868"/>
    <lineage>
        <taxon>Bacteria</taxon>
        <taxon>Pseudomonadati</taxon>
        <taxon>Pseudomonadota</taxon>
        <taxon>Gammaproteobacteria</taxon>
        <taxon>Vibrionales</taxon>
        <taxon>Vibrionaceae</taxon>
        <taxon>Enterovibrio</taxon>
    </lineage>
</organism>
<dbReference type="GO" id="GO:0009289">
    <property type="term" value="C:pilus"/>
    <property type="evidence" value="ECO:0007669"/>
    <property type="project" value="InterPro"/>
</dbReference>
<dbReference type="SUPFAM" id="SSF54523">
    <property type="entry name" value="Pili subunits"/>
    <property type="match status" value="1"/>
</dbReference>
<dbReference type="AlphaFoldDB" id="A0A1T4TXR0"/>
<dbReference type="GO" id="GO:0007155">
    <property type="term" value="P:cell adhesion"/>
    <property type="evidence" value="ECO:0007669"/>
    <property type="project" value="InterPro"/>
</dbReference>
<keyword evidence="4" id="KW-0812">Transmembrane</keyword>
<keyword evidence="2" id="KW-0488">Methylation</keyword>
<name>A0A1T4TXR0_9GAMM</name>
<evidence type="ECO:0000313" key="6">
    <source>
        <dbReference type="Proteomes" id="UP000190162"/>
    </source>
</evidence>
<accession>A0A1T4TXR0</accession>
<dbReference type="InterPro" id="IPR045584">
    <property type="entry name" value="Pilin-like"/>
</dbReference>
<dbReference type="OrthoDB" id="5918848at2"/>
<dbReference type="InterPro" id="IPR012902">
    <property type="entry name" value="N_methyl_site"/>
</dbReference>
<gene>
    <name evidence="5" type="ORF">SAMN02745132_00281</name>
</gene>
<keyword evidence="4" id="KW-1133">Transmembrane helix</keyword>
<dbReference type="Pfam" id="PF00114">
    <property type="entry name" value="Pilin"/>
    <property type="match status" value="1"/>
</dbReference>
<evidence type="ECO:0000256" key="4">
    <source>
        <dbReference type="SAM" id="Phobius"/>
    </source>
</evidence>
<dbReference type="PANTHER" id="PTHR30093:SF34">
    <property type="entry name" value="PREPILIN PEPTIDASE-DEPENDENT PROTEIN D"/>
    <property type="match status" value="1"/>
</dbReference>
<evidence type="ECO:0000313" key="5">
    <source>
        <dbReference type="EMBL" id="SKA45088.1"/>
    </source>
</evidence>
<keyword evidence="6" id="KW-1185">Reference proteome</keyword>
<evidence type="ECO:0000256" key="1">
    <source>
        <dbReference type="ARBA" id="ARBA00005233"/>
    </source>
</evidence>
<protein>
    <submittedName>
        <fullName evidence="5">Type IV pilus assembly protein PilA</fullName>
    </submittedName>
</protein>
<dbReference type="PROSITE" id="PS00409">
    <property type="entry name" value="PROKAR_NTER_METHYL"/>
    <property type="match status" value="1"/>
</dbReference>
<dbReference type="Proteomes" id="UP000190162">
    <property type="component" value="Unassembled WGS sequence"/>
</dbReference>
<sequence length="144" mass="15091">MRKQKGFSLIELLIVVGIIGALTAIAVPAYQDYTKKADATAGIATMKSLLVNIDAFAQNGVFPEDTDWADLGGKADMLTLGGMELAQVITGEGDEAFVSGGTLTLTFNPTSSLDTKTIIYTKSNTGWACTHTTGLEDLKGCVAP</sequence>
<feature type="transmembrane region" description="Helical" evidence="4">
    <location>
        <begin position="12"/>
        <end position="30"/>
    </location>
</feature>
<dbReference type="EMBL" id="FUXU01000002">
    <property type="protein sequence ID" value="SKA45088.1"/>
    <property type="molecule type" value="Genomic_DNA"/>
</dbReference>
<dbReference type="PANTHER" id="PTHR30093">
    <property type="entry name" value="GENERAL SECRETION PATHWAY PROTEIN G"/>
    <property type="match status" value="1"/>
</dbReference>
<comment type="similarity">
    <text evidence="1 3">Belongs to the N-Me-Phe pilin family.</text>
</comment>
<reference evidence="6" key="1">
    <citation type="submission" date="2017-02" db="EMBL/GenBank/DDBJ databases">
        <authorList>
            <person name="Varghese N."/>
            <person name="Submissions S."/>
        </authorList>
    </citation>
    <scope>NUCLEOTIDE SEQUENCE [LARGE SCALE GENOMIC DNA]</scope>
    <source>
        <strain evidence="6">DSM 22720</strain>
    </source>
</reference>
<keyword evidence="4" id="KW-0472">Membrane</keyword>
<evidence type="ECO:0000256" key="2">
    <source>
        <dbReference type="ARBA" id="ARBA00022481"/>
    </source>
</evidence>
<dbReference type="NCBIfam" id="TIGR02532">
    <property type="entry name" value="IV_pilin_GFxxxE"/>
    <property type="match status" value="1"/>
</dbReference>
<evidence type="ECO:0000256" key="3">
    <source>
        <dbReference type="RuleBase" id="RU000389"/>
    </source>
</evidence>
<dbReference type="RefSeq" id="WP_078750830.1">
    <property type="nucleotide sequence ID" value="NZ_FUXU01000002.1"/>
</dbReference>
<dbReference type="Pfam" id="PF07963">
    <property type="entry name" value="N_methyl"/>
    <property type="match status" value="1"/>
</dbReference>
<proteinExistence type="inferred from homology"/>
<keyword evidence="3" id="KW-0281">Fimbrium</keyword>